<accession>G0PF56</accession>
<dbReference type="EMBL" id="GL380346">
    <property type="protein sequence ID" value="EGT53627.1"/>
    <property type="molecule type" value="Genomic_DNA"/>
</dbReference>
<organism evidence="3">
    <name type="scientific">Caenorhabditis brenneri</name>
    <name type="common">Nematode worm</name>
    <dbReference type="NCBI Taxonomy" id="135651"/>
    <lineage>
        <taxon>Eukaryota</taxon>
        <taxon>Metazoa</taxon>
        <taxon>Ecdysozoa</taxon>
        <taxon>Nematoda</taxon>
        <taxon>Chromadorea</taxon>
        <taxon>Rhabditida</taxon>
        <taxon>Rhabditina</taxon>
        <taxon>Rhabditomorpha</taxon>
        <taxon>Rhabditoidea</taxon>
        <taxon>Rhabditidae</taxon>
        <taxon>Peloderinae</taxon>
        <taxon>Caenorhabditis</taxon>
    </lineage>
</organism>
<evidence type="ECO:0000313" key="2">
    <source>
        <dbReference type="EMBL" id="EGT53627.1"/>
    </source>
</evidence>
<dbReference type="AlphaFoldDB" id="G0PF56"/>
<dbReference type="Proteomes" id="UP000008068">
    <property type="component" value="Unassembled WGS sequence"/>
</dbReference>
<sequence length="107" mass="11605">MSAQIKRLEDENRNLRRQLEAEVVPYKNPGLPNTQQQQSTSGGTRANVEPVADISTHSVDNRELLMSVYGVSPSKIQTQDEATATTAPSSNSEPGQGYWKSSEAVSG</sequence>
<gene>
    <name evidence="2" type="ORF">CAEBREN_03048</name>
</gene>
<dbReference type="InParanoid" id="G0PF56"/>
<proteinExistence type="predicted"/>
<feature type="compositionally biased region" description="Low complexity" evidence="1">
    <location>
        <begin position="34"/>
        <end position="44"/>
    </location>
</feature>
<feature type="region of interest" description="Disordered" evidence="1">
    <location>
        <begin position="76"/>
        <end position="107"/>
    </location>
</feature>
<evidence type="ECO:0000256" key="1">
    <source>
        <dbReference type="SAM" id="MobiDB-lite"/>
    </source>
</evidence>
<feature type="region of interest" description="Disordered" evidence="1">
    <location>
        <begin position="23"/>
        <end position="57"/>
    </location>
</feature>
<feature type="compositionally biased region" description="Polar residues" evidence="1">
    <location>
        <begin position="76"/>
        <end position="94"/>
    </location>
</feature>
<protein>
    <submittedName>
        <fullName evidence="2">Uncharacterized protein</fullName>
    </submittedName>
</protein>
<dbReference type="HOGENOM" id="CLU_2212275_0_0_1"/>
<evidence type="ECO:0000313" key="3">
    <source>
        <dbReference type="Proteomes" id="UP000008068"/>
    </source>
</evidence>
<keyword evidence="3" id="KW-1185">Reference proteome</keyword>
<name>G0PF56_CAEBE</name>
<reference evidence="3" key="1">
    <citation type="submission" date="2011-07" db="EMBL/GenBank/DDBJ databases">
        <authorList>
            <consortium name="Caenorhabditis brenneri Sequencing and Analysis Consortium"/>
            <person name="Wilson R.K."/>
        </authorList>
    </citation>
    <scope>NUCLEOTIDE SEQUENCE [LARGE SCALE GENOMIC DNA]</scope>
    <source>
        <strain evidence="3">PB2801</strain>
    </source>
</reference>